<dbReference type="InterPro" id="IPR036280">
    <property type="entry name" value="Multihaem_cyt_sf"/>
</dbReference>
<dbReference type="PROSITE" id="PS51257">
    <property type="entry name" value="PROKAR_LIPOPROTEIN"/>
    <property type="match status" value="1"/>
</dbReference>
<proteinExistence type="predicted"/>
<dbReference type="EMBL" id="FWFN01000004">
    <property type="protein sequence ID" value="SLN47685.1"/>
    <property type="molecule type" value="Genomic_DNA"/>
</dbReference>
<accession>A0A1X6ZCK3</accession>
<dbReference type="AlphaFoldDB" id="A0A1X6ZCK3"/>
<feature type="signal peptide" evidence="1">
    <location>
        <begin position="1"/>
        <end position="28"/>
    </location>
</feature>
<reference evidence="3" key="1">
    <citation type="submission" date="2017-03" db="EMBL/GenBank/DDBJ databases">
        <authorList>
            <person name="Rodrigo-Torres L."/>
            <person name="Arahal R.D."/>
            <person name="Lucena T."/>
        </authorList>
    </citation>
    <scope>NUCLEOTIDE SEQUENCE [LARGE SCALE GENOMIC DNA]</scope>
    <source>
        <strain evidence="3">CECT 7751</strain>
    </source>
</reference>
<dbReference type="SUPFAM" id="SSF48695">
    <property type="entry name" value="Multiheme cytochromes"/>
    <property type="match status" value="1"/>
</dbReference>
<name>A0A1X6ZCK3_9RHOB</name>
<protein>
    <submittedName>
        <fullName evidence="2">Class III cytochrome C family protein</fullName>
    </submittedName>
</protein>
<organism evidence="2 3">
    <name type="scientific">Pseudooceanicola marinus</name>
    <dbReference type="NCBI Taxonomy" id="396013"/>
    <lineage>
        <taxon>Bacteria</taxon>
        <taxon>Pseudomonadati</taxon>
        <taxon>Pseudomonadota</taxon>
        <taxon>Alphaproteobacteria</taxon>
        <taxon>Rhodobacterales</taxon>
        <taxon>Paracoccaceae</taxon>
        <taxon>Pseudooceanicola</taxon>
    </lineage>
</organism>
<dbReference type="RefSeq" id="WP_085888309.1">
    <property type="nucleotide sequence ID" value="NZ_FWFN01000004.1"/>
</dbReference>
<keyword evidence="3" id="KW-1185">Reference proteome</keyword>
<evidence type="ECO:0000313" key="3">
    <source>
        <dbReference type="Proteomes" id="UP000193963"/>
    </source>
</evidence>
<keyword evidence="1" id="KW-0732">Signal</keyword>
<dbReference type="Gene3D" id="1.10.1130.10">
    <property type="entry name" value="Flavocytochrome C3, Chain A"/>
    <property type="match status" value="1"/>
</dbReference>
<dbReference type="OrthoDB" id="29411at2"/>
<dbReference type="Gene3D" id="1.20.140.10">
    <property type="entry name" value="Butyryl-CoA Dehydrogenase, subunit A, domain 3"/>
    <property type="match status" value="1"/>
</dbReference>
<dbReference type="Proteomes" id="UP000193963">
    <property type="component" value="Unassembled WGS sequence"/>
</dbReference>
<feature type="chain" id="PRO_5012326830" evidence="1">
    <location>
        <begin position="29"/>
        <end position="390"/>
    </location>
</feature>
<sequence>MRGKFITVSSVLALLFACFLTGTPSAEAQDSSAPSGEEAITPFLLPDAGPFEPKSLGEQNTAAITAWLKGGHADATAEAFTHWDDEGAVPPNCSVCHAGAGFRSFHGLDGSEPGLPEAPIPAGGVVDCETCHNDGLASISELTLPSGVVHPVVGVEAACMTCHQGRAAGVTVENATASKPDDTVDAELRFVNPHYATAAASWLGGYGGAGYHYPGKTYSGRFFHARPVASCVSCHNPHSLEVKVETCATCHDAETPEAIRIRKQSYDGSGNLSVGIRSDIAANAQLLMETLVTYTGEVAGTALVFEPHYPYFFADANGDGVADQVDGSSVNYAAWTPRSLKAAYNWKLVTADPGIYAHNPHYALELLYDSIEDLAGATDSVDFDSLNILR</sequence>
<evidence type="ECO:0000256" key="1">
    <source>
        <dbReference type="SAM" id="SignalP"/>
    </source>
</evidence>
<gene>
    <name evidence="2" type="ORF">PSM7751_02258</name>
</gene>
<evidence type="ECO:0000313" key="2">
    <source>
        <dbReference type="EMBL" id="SLN47685.1"/>
    </source>
</evidence>